<dbReference type="InterPro" id="IPR036291">
    <property type="entry name" value="NAD(P)-bd_dom_sf"/>
</dbReference>
<dbReference type="PANTHER" id="PTHR43899">
    <property type="entry name" value="RH59310P"/>
    <property type="match status" value="1"/>
</dbReference>
<keyword evidence="3" id="KW-0521">NADP</keyword>
<gene>
    <name evidence="6" type="ORF">PENARI_c007G10867</name>
</gene>
<dbReference type="OrthoDB" id="47007at2759"/>
<protein>
    <recommendedName>
        <fullName evidence="8">NAD(P)-binding protein</fullName>
    </recommendedName>
</protein>
<dbReference type="GO" id="GO:0016491">
    <property type="term" value="F:oxidoreductase activity"/>
    <property type="evidence" value="ECO:0007669"/>
    <property type="project" value="UniProtKB-KW"/>
</dbReference>
<dbReference type="GO" id="GO:0005783">
    <property type="term" value="C:endoplasmic reticulum"/>
    <property type="evidence" value="ECO:0007669"/>
    <property type="project" value="UniProtKB-SubCell"/>
</dbReference>
<dbReference type="InterPro" id="IPR051019">
    <property type="entry name" value="VLCFA-Steroid_DH"/>
</dbReference>
<dbReference type="PRINTS" id="PR00081">
    <property type="entry name" value="GDHRDH"/>
</dbReference>
<keyword evidence="4" id="KW-0560">Oxidoreductase</keyword>
<evidence type="ECO:0000256" key="4">
    <source>
        <dbReference type="ARBA" id="ARBA00023002"/>
    </source>
</evidence>
<proteinExistence type="inferred from homology"/>
<dbReference type="InterPro" id="IPR002347">
    <property type="entry name" value="SDR_fam"/>
</dbReference>
<keyword evidence="7" id="KW-1185">Reference proteome</keyword>
<dbReference type="SUPFAM" id="SSF51735">
    <property type="entry name" value="NAD(P)-binding Rossmann-fold domains"/>
    <property type="match status" value="1"/>
</dbReference>
<comment type="similarity">
    <text evidence="2 5">Belongs to the short-chain dehydrogenases/reductases (SDR) family.</text>
</comment>
<dbReference type="EMBL" id="LXJU01000007">
    <property type="protein sequence ID" value="OGE53728.1"/>
    <property type="molecule type" value="Genomic_DNA"/>
</dbReference>
<accession>A0A1F5LKI3</accession>
<reference evidence="6 7" key="1">
    <citation type="journal article" date="2016" name="Sci. Rep.">
        <title>Penicillium arizonense, a new, genome sequenced fungal species, reveals a high chemical diversity in secreted metabolites.</title>
        <authorList>
            <person name="Grijseels S."/>
            <person name="Nielsen J.C."/>
            <person name="Randelovic M."/>
            <person name="Nielsen J."/>
            <person name="Nielsen K.F."/>
            <person name="Workman M."/>
            <person name="Frisvad J.C."/>
        </authorList>
    </citation>
    <scope>NUCLEOTIDE SEQUENCE [LARGE SCALE GENOMIC DNA]</scope>
    <source>
        <strain evidence="6 7">CBS 141311</strain>
    </source>
</reference>
<dbReference type="GeneID" id="34575924"/>
<dbReference type="Proteomes" id="UP000177622">
    <property type="component" value="Unassembled WGS sequence"/>
</dbReference>
<dbReference type="Gene3D" id="3.40.50.720">
    <property type="entry name" value="NAD(P)-binding Rossmann-like Domain"/>
    <property type="match status" value="1"/>
</dbReference>
<comment type="subcellular location">
    <subcellularLocation>
        <location evidence="1">Endoplasmic reticulum</location>
    </subcellularLocation>
</comment>
<dbReference type="PANTHER" id="PTHR43899:SF13">
    <property type="entry name" value="RH59310P"/>
    <property type="match status" value="1"/>
</dbReference>
<dbReference type="STRING" id="1835702.A0A1F5LKI3"/>
<dbReference type="Pfam" id="PF00106">
    <property type="entry name" value="adh_short"/>
    <property type="match status" value="1"/>
</dbReference>
<evidence type="ECO:0000256" key="1">
    <source>
        <dbReference type="ARBA" id="ARBA00004240"/>
    </source>
</evidence>
<dbReference type="PIRSF" id="PIRSF000126">
    <property type="entry name" value="11-beta-HSD1"/>
    <property type="match status" value="1"/>
</dbReference>
<evidence type="ECO:0008006" key="8">
    <source>
        <dbReference type="Google" id="ProtNLM"/>
    </source>
</evidence>
<dbReference type="AlphaFoldDB" id="A0A1F5LKI3"/>
<organism evidence="6 7">
    <name type="scientific">Penicillium arizonense</name>
    <dbReference type="NCBI Taxonomy" id="1835702"/>
    <lineage>
        <taxon>Eukaryota</taxon>
        <taxon>Fungi</taxon>
        <taxon>Dikarya</taxon>
        <taxon>Ascomycota</taxon>
        <taxon>Pezizomycotina</taxon>
        <taxon>Eurotiomycetes</taxon>
        <taxon>Eurotiomycetidae</taxon>
        <taxon>Eurotiales</taxon>
        <taxon>Aspergillaceae</taxon>
        <taxon>Penicillium</taxon>
    </lineage>
</organism>
<evidence type="ECO:0000256" key="3">
    <source>
        <dbReference type="ARBA" id="ARBA00022857"/>
    </source>
</evidence>
<dbReference type="PROSITE" id="PS00061">
    <property type="entry name" value="ADH_SHORT"/>
    <property type="match status" value="1"/>
</dbReference>
<dbReference type="RefSeq" id="XP_022489165.1">
    <property type="nucleotide sequence ID" value="XM_022631190.1"/>
</dbReference>
<evidence type="ECO:0000313" key="6">
    <source>
        <dbReference type="EMBL" id="OGE53728.1"/>
    </source>
</evidence>
<evidence type="ECO:0000256" key="5">
    <source>
        <dbReference type="RuleBase" id="RU000363"/>
    </source>
</evidence>
<sequence>MSLSEYSTPLSYIGLATVSYITYKYTSQATTFLLPSTLKSRYNPNLKANWAIVTGATDGIGFGFCQELCARGFNVILHGRNAAKLEKRQRELAAEFPDAKTGSLVLDVQALKKDDVDGIADQVRLIIEKGGGGMLTVLVNNIGGETKAAAMLSELTYEDVDATFYLNAVFMTQLSRVLMPVLGGNGVPGLILNVSSVAAIGLPYITVYSGAKGYVESFTAALSAEMKAEGKNIEVMALKSAEVQSGGYDVPTSLFVPTARTLASAGLNRVGCGREIVWAYFWHWVQGISMDVSPRWVLMKFAAMKLKAIREWMMEKEKRKKA</sequence>
<dbReference type="PRINTS" id="PR00080">
    <property type="entry name" value="SDRFAMILY"/>
</dbReference>
<evidence type="ECO:0000313" key="7">
    <source>
        <dbReference type="Proteomes" id="UP000177622"/>
    </source>
</evidence>
<dbReference type="InterPro" id="IPR020904">
    <property type="entry name" value="Sc_DH/Rdtase_CS"/>
</dbReference>
<name>A0A1F5LKI3_PENAI</name>
<comment type="caution">
    <text evidence="6">The sequence shown here is derived from an EMBL/GenBank/DDBJ whole genome shotgun (WGS) entry which is preliminary data.</text>
</comment>
<evidence type="ECO:0000256" key="2">
    <source>
        <dbReference type="ARBA" id="ARBA00006484"/>
    </source>
</evidence>